<feature type="transmembrane region" description="Helical" evidence="13">
    <location>
        <begin position="1746"/>
        <end position="1768"/>
    </location>
</feature>
<keyword evidence="6" id="KW-0677">Repeat</keyword>
<dbReference type="Gene3D" id="1.20.1640.10">
    <property type="entry name" value="Multidrug efflux transporter AcrB transmembrane domain"/>
    <property type="match status" value="2"/>
</dbReference>
<dbReference type="Pfam" id="PF01535">
    <property type="entry name" value="PPR"/>
    <property type="match status" value="4"/>
</dbReference>
<proteinExistence type="inferred from homology"/>
<dbReference type="InterPro" id="IPR046848">
    <property type="entry name" value="E_motif"/>
</dbReference>
<keyword evidence="4 13" id="KW-0812">Transmembrane</keyword>
<sequence>MRFPIISSCWKLPNWFSRIKESSSDGKWQEVFAHYREMKKAGVQLTDPSLFHPIVKACSFLPFKHGQSVHACLIKQGLESFPSMGNSIMDFYVKSGAFHSALHVFDSLRSRDSVSWNIMIHGQLHRGALEEGLWLFMQGRNEGFESNTATLVLVIHACRSLRATHEGLKMHGFVIISGFWAIVSVQNSLLSFYSDIEIEIAHKLFDEMCGRDLISWSVMIGGYVQSGEAVVAFMLFRKMVCNNEIEMDGQIMVNVIKACIHMGKVSIARLVHGFVICRGLGYDVFVAGSLVDMYAKCDDIESASKVFREMPMRNNVSWNSLLAGFISNEKYPEALSLFDSMSKEGIEADEVTLVNLLQTCKHFCDPIHCKCIHSVIIRQGYEVNDLVLSSLIDAYAKGNLITFAWNVFNQAKRRDTVTWSTMIAGFTHCGMPDEAIAVFQAMNETQNKPNAITVLNLLEACSVSAELKRSKSAHAVAIRRGLAPDVAVGTAILDMYSKCGAIESSERVFEQLPQSNIISWGAMIAGYGMNGLPHSALALFHELKNHGLKPNPVTTLSVLSACSHGGLIEEGLLFFEELVKDDLGELRLEHYSCVVDLLARGGKLDIAMELIKKMAVSGPNPGASAWGALLSGCRSHGNRKLGSDAVSRLVELEPCRSAGYLLASSMYAAGGWWSDAARMRWLLKERGVRMVAGYSLVHVSSNNKAFKFVAGDNNNKHYPFSGELCLISTFASLLPSENSDAQFLSTSSGDRHSEEYCAMYDICGERSDGKVLNCPYGSPSVRPDKLFSERVQSLCPTISGNVCCTEAQFETLRAQVQQAVPFLVGCPACLRNFLNLFCEMSCSPNQSLFINVTSSSKGSGNLTVDGIDFFVTDTFGEGLYNSCKDVKFGTMNTRALEFVGAGSQTFREWFAFIGQQADLGLPGSPYAITFRSRPPEASRMELMNVKCVEFSLAIFYIILVSALFGWALFHRRRERRISSSSMTPLLNYADEGEINNGHLRKDEMKVHEGVSQVTSEVQLSLLQGYMASFFRKYGTWVARHPCLVLCSSLVVVLILCLGLIRFEVETRPEKLWVGHGSRAAEEKHFFDSHLAPFYRIEQVNGIRANYSGTPVSLTDICLKPLGNDCATQIVLQASAFIVTYPVNNAFDEGHNENGKAVAWEKAFIQLVKEELLPMVQSSNLTLAFSSESSIEEELKRESTADVVTILISYLVMFAYISVTLGDVPRLSTFYISTKVLLGLSGVVIVVLSVLGSVGFFSAIGVKSTLIIIEVIPFLVLAVGVDNMCILVHAVKRQPKELGLEGQISNALVEVGPSITLASLSEVLAFAVGGFISMPACRIFSMFAALAVLLDFLLQVTAFVALIVFDLLRAEDNRVDCFPCLKIPPSSVESDEGNQKRPGLVERYMEEVHARVLGLWGVKVVVIAVFAGFALASIALCTRIEPGLEQQIALPRDSYLQGYFNNVSEYLRVGPPVYFVVKDYNYSSKSKWGDLFFNLVQISRASSIPESTYIAKPAASWLDDFLVWLSPEAFGCCRKFLDGSYCPPDDQPPCCSPDEGSCDLEGVCKDCTTCFLHSDLDSGRPSTAQFREKLPWFLNALPSADCAKGGHGAYTSSVDLNGPSAFILLSGYESGVIQASEFRTYHTPLRKQSDFVNSLRAAREFSSRVSGSLKMQIFPYSVFYIFFEQYLNIWETAVIDIAIALGAVFVVCLVITSSLWSSAIIVLVLAMIVVDLMGVMAILGIQLNAVSVVNLIMSIGIAVEFCVHISHAFSVSIGDRSQRAKEALRTMGSSVFRLGASSRRHWNEFLAVSSDGNAEMHSHRKNVGIVEGSCKAYLELGVRWWWYDMGCLRMCQMAEACRMTTLKTTRSLLLIPINMVDLLVEEHENASGITLTKLVGVIVLCFAKSELFVVYYFQMYLALVLIGFLHGLVFLPVVLSMFGPPSICVPIEEQELETSTLSPLPS</sequence>
<evidence type="ECO:0000256" key="10">
    <source>
        <dbReference type="ARBA" id="ARBA00023157"/>
    </source>
</evidence>
<keyword evidence="9 13" id="KW-0472">Membrane</keyword>
<feature type="repeat" description="PPR" evidence="12">
    <location>
        <begin position="314"/>
        <end position="348"/>
    </location>
</feature>
<evidence type="ECO:0000256" key="12">
    <source>
        <dbReference type="PROSITE-ProRule" id="PRU00708"/>
    </source>
</evidence>
<dbReference type="GO" id="GO:0015918">
    <property type="term" value="P:sterol transport"/>
    <property type="evidence" value="ECO:0007669"/>
    <property type="project" value="TreeGrafter"/>
</dbReference>
<dbReference type="Gene3D" id="1.25.40.10">
    <property type="entry name" value="Tetratricopeptide repeat domain"/>
    <property type="match status" value="5"/>
</dbReference>
<evidence type="ECO:0000256" key="13">
    <source>
        <dbReference type="SAM" id="Phobius"/>
    </source>
</evidence>
<feature type="domain" description="SSD" evidence="14">
    <location>
        <begin position="1201"/>
        <end position="1364"/>
    </location>
</feature>
<organism evidence="15 16">
    <name type="scientific">Rhododendron griersonianum</name>
    <dbReference type="NCBI Taxonomy" id="479676"/>
    <lineage>
        <taxon>Eukaryota</taxon>
        <taxon>Viridiplantae</taxon>
        <taxon>Streptophyta</taxon>
        <taxon>Embryophyta</taxon>
        <taxon>Tracheophyta</taxon>
        <taxon>Spermatophyta</taxon>
        <taxon>Magnoliopsida</taxon>
        <taxon>eudicotyledons</taxon>
        <taxon>Gunneridae</taxon>
        <taxon>Pentapetalae</taxon>
        <taxon>asterids</taxon>
        <taxon>Ericales</taxon>
        <taxon>Ericaceae</taxon>
        <taxon>Ericoideae</taxon>
        <taxon>Rhodoreae</taxon>
        <taxon>Rhododendron</taxon>
    </lineage>
</organism>
<keyword evidence="10" id="KW-1015">Disulfide bond</keyword>
<evidence type="ECO:0000256" key="8">
    <source>
        <dbReference type="ARBA" id="ARBA00023098"/>
    </source>
</evidence>
<dbReference type="FunFam" id="1.20.1640.10:FF:000008">
    <property type="entry name" value="NPC intracellular cholesterol transporter 1"/>
    <property type="match status" value="1"/>
</dbReference>
<evidence type="ECO:0000256" key="5">
    <source>
        <dbReference type="ARBA" id="ARBA00022729"/>
    </source>
</evidence>
<evidence type="ECO:0000259" key="14">
    <source>
        <dbReference type="PROSITE" id="PS50156"/>
    </source>
</evidence>
<dbReference type="InterPro" id="IPR000731">
    <property type="entry name" value="SSD"/>
</dbReference>
<dbReference type="InterPro" id="IPR053956">
    <property type="entry name" value="NPC1_MLD"/>
</dbReference>
<feature type="repeat" description="PPR" evidence="12">
    <location>
        <begin position="112"/>
        <end position="146"/>
    </location>
</feature>
<dbReference type="GO" id="GO:0032934">
    <property type="term" value="F:sterol binding"/>
    <property type="evidence" value="ECO:0007669"/>
    <property type="project" value="TreeGrafter"/>
</dbReference>
<dbReference type="FunFam" id="1.25.40.10:FF:000073">
    <property type="entry name" value="Pentatricopeptide repeat-containing protein chloroplastic"/>
    <property type="match status" value="1"/>
</dbReference>
<feature type="transmembrane region" description="Helical" evidence="13">
    <location>
        <begin position="1338"/>
        <end position="1364"/>
    </location>
</feature>
<feature type="repeat" description="PPR" evidence="12">
    <location>
        <begin position="415"/>
        <end position="449"/>
    </location>
</feature>
<dbReference type="InterPro" id="IPR032190">
    <property type="entry name" value="NPC1_N"/>
</dbReference>
<evidence type="ECO:0000256" key="1">
    <source>
        <dbReference type="ARBA" id="ARBA00004127"/>
    </source>
</evidence>
<evidence type="ECO:0000313" key="16">
    <source>
        <dbReference type="Proteomes" id="UP000823749"/>
    </source>
</evidence>
<feature type="transmembrane region" description="Helical" evidence="13">
    <location>
        <begin position="1918"/>
        <end position="1937"/>
    </location>
</feature>
<name>A0AAV6IG51_9ERIC</name>
<dbReference type="EMBL" id="JACTNZ010000011">
    <property type="protein sequence ID" value="KAG5526900.1"/>
    <property type="molecule type" value="Genomic_DNA"/>
</dbReference>
<evidence type="ECO:0000256" key="4">
    <source>
        <dbReference type="ARBA" id="ARBA00022692"/>
    </source>
</evidence>
<dbReference type="Pfam" id="PF16414">
    <property type="entry name" value="NPC1_N"/>
    <property type="match status" value="1"/>
</dbReference>
<dbReference type="PROSITE" id="PS51375">
    <property type="entry name" value="PPR"/>
    <property type="match status" value="5"/>
</dbReference>
<feature type="transmembrane region" description="Helical" evidence="13">
    <location>
        <begin position="1718"/>
        <end position="1740"/>
    </location>
</feature>
<feature type="transmembrane region" description="Helical" evidence="13">
    <location>
        <begin position="1202"/>
        <end position="1223"/>
    </location>
</feature>
<reference evidence="15" key="1">
    <citation type="submission" date="2020-08" db="EMBL/GenBank/DDBJ databases">
        <title>Plant Genome Project.</title>
        <authorList>
            <person name="Zhang R.-G."/>
        </authorList>
    </citation>
    <scope>NUCLEOTIDE SEQUENCE</scope>
    <source>
        <strain evidence="15">WSP0</strain>
        <tissue evidence="15">Leaf</tissue>
    </source>
</reference>
<evidence type="ECO:0000256" key="3">
    <source>
        <dbReference type="ARBA" id="ARBA00022448"/>
    </source>
</evidence>
<feature type="transmembrane region" description="Helical" evidence="13">
    <location>
        <begin position="1042"/>
        <end position="1062"/>
    </location>
</feature>
<dbReference type="SUPFAM" id="SSF82866">
    <property type="entry name" value="Multidrug efflux transporter AcrB transmembrane domain"/>
    <property type="match status" value="2"/>
</dbReference>
<feature type="repeat" description="PPR" evidence="12">
    <location>
        <begin position="587"/>
        <end position="621"/>
    </location>
</feature>
<feature type="transmembrane region" description="Helical" evidence="13">
    <location>
        <begin position="1412"/>
        <end position="1435"/>
    </location>
</feature>
<feature type="repeat" description="PPR" evidence="12">
    <location>
        <begin position="516"/>
        <end position="550"/>
    </location>
</feature>
<comment type="subcellular location">
    <subcellularLocation>
        <location evidence="1">Endomembrane system</location>
        <topology evidence="1">Multi-pass membrane protein</topology>
    </subcellularLocation>
</comment>
<feature type="transmembrane region" description="Helical" evidence="13">
    <location>
        <begin position="1692"/>
        <end position="1711"/>
    </location>
</feature>
<dbReference type="GO" id="GO:0012505">
    <property type="term" value="C:endomembrane system"/>
    <property type="evidence" value="ECO:0007669"/>
    <property type="project" value="UniProtKB-SubCell"/>
</dbReference>
<dbReference type="NCBIfam" id="TIGR00756">
    <property type="entry name" value="PPR"/>
    <property type="match status" value="3"/>
</dbReference>
<dbReference type="InterPro" id="IPR053958">
    <property type="entry name" value="HMGCR/SNAP/NPC1-like_SSD"/>
</dbReference>
<comment type="similarity">
    <text evidence="2">Belongs to the patched family.</text>
</comment>
<dbReference type="Pfam" id="PF22314">
    <property type="entry name" value="NPC1_MLD"/>
    <property type="match status" value="1"/>
</dbReference>
<dbReference type="FunFam" id="1.25.40.10:FF:000343">
    <property type="entry name" value="Pentatricopeptide repeat-containing protein At3g58590"/>
    <property type="match status" value="1"/>
</dbReference>
<gene>
    <name evidence="15" type="ORF">RHGRI_032979</name>
</gene>
<dbReference type="Pfam" id="PF20431">
    <property type="entry name" value="E_motif"/>
    <property type="match status" value="1"/>
</dbReference>
<accession>A0AAV6IG51</accession>
<dbReference type="Pfam" id="PF12349">
    <property type="entry name" value="Sterol-sensing"/>
    <property type="match status" value="1"/>
</dbReference>
<evidence type="ECO:0000256" key="9">
    <source>
        <dbReference type="ARBA" id="ARBA00023136"/>
    </source>
</evidence>
<evidence type="ECO:0000256" key="7">
    <source>
        <dbReference type="ARBA" id="ARBA00022989"/>
    </source>
</evidence>
<keyword evidence="7 13" id="KW-1133">Transmembrane helix</keyword>
<feature type="transmembrane region" description="Helical" evidence="13">
    <location>
        <begin position="1235"/>
        <end position="1259"/>
    </location>
</feature>
<keyword evidence="16" id="KW-1185">Reference proteome</keyword>
<evidence type="ECO:0000256" key="2">
    <source>
        <dbReference type="ARBA" id="ARBA00005585"/>
    </source>
</evidence>
<dbReference type="GO" id="GO:0006629">
    <property type="term" value="P:lipid metabolic process"/>
    <property type="evidence" value="ECO:0007669"/>
    <property type="project" value="UniProtKB-KW"/>
</dbReference>
<dbReference type="FunFam" id="1.25.40.10:FF:001093">
    <property type="entry name" value="Pentatricopeptide repeat-containing protein At2g34400"/>
    <property type="match status" value="1"/>
</dbReference>
<evidence type="ECO:0000256" key="11">
    <source>
        <dbReference type="ARBA" id="ARBA00023180"/>
    </source>
</evidence>
<dbReference type="PANTHER" id="PTHR45727:SF8">
    <property type="entry name" value="PATCHED FAMILY PROTEIN"/>
    <property type="match status" value="1"/>
</dbReference>
<dbReference type="GO" id="GO:0016020">
    <property type="term" value="C:membrane"/>
    <property type="evidence" value="ECO:0007669"/>
    <property type="project" value="TreeGrafter"/>
</dbReference>
<keyword evidence="11" id="KW-0325">Glycoprotein</keyword>
<evidence type="ECO:0000256" key="6">
    <source>
        <dbReference type="ARBA" id="ARBA00022737"/>
    </source>
</evidence>
<feature type="transmembrane region" description="Helical" evidence="13">
    <location>
        <begin position="950"/>
        <end position="969"/>
    </location>
</feature>
<keyword evidence="5" id="KW-0732">Signal</keyword>
<dbReference type="InterPro" id="IPR011990">
    <property type="entry name" value="TPR-like_helical_dom_sf"/>
</dbReference>
<dbReference type="PANTHER" id="PTHR45727">
    <property type="entry name" value="NPC INTRACELLULAR CHOLESTEROL TRANSPORTER 1"/>
    <property type="match status" value="1"/>
</dbReference>
<feature type="transmembrane region" description="Helical" evidence="13">
    <location>
        <begin position="1310"/>
        <end position="1332"/>
    </location>
</feature>
<keyword evidence="8" id="KW-0443">Lipid metabolism</keyword>
<evidence type="ECO:0000313" key="15">
    <source>
        <dbReference type="EMBL" id="KAG5526900.1"/>
    </source>
</evidence>
<feature type="transmembrane region" description="Helical" evidence="13">
    <location>
        <begin position="1265"/>
        <end position="1290"/>
    </location>
</feature>
<comment type="caution">
    <text evidence="15">The sequence shown here is derived from an EMBL/GenBank/DDBJ whole genome shotgun (WGS) entry which is preliminary data.</text>
</comment>
<dbReference type="InterPro" id="IPR002885">
    <property type="entry name" value="PPR_rpt"/>
</dbReference>
<keyword evidence="3" id="KW-0813">Transport</keyword>
<protein>
    <recommendedName>
        <fullName evidence="14">SSD domain-containing protein</fullName>
    </recommendedName>
</protein>
<dbReference type="Pfam" id="PF13041">
    <property type="entry name" value="PPR_2"/>
    <property type="match status" value="3"/>
</dbReference>
<dbReference type="Proteomes" id="UP000823749">
    <property type="component" value="Chromosome 11"/>
</dbReference>
<dbReference type="PROSITE" id="PS50156">
    <property type="entry name" value="SSD"/>
    <property type="match status" value="1"/>
</dbReference>